<protein>
    <submittedName>
        <fullName evidence="2">Teicoplanin resistance protein VanZ</fullName>
    </submittedName>
</protein>
<dbReference type="NCBIfam" id="NF037970">
    <property type="entry name" value="vanZ_1"/>
    <property type="match status" value="1"/>
</dbReference>
<feature type="domain" description="VanZ-like" evidence="1">
    <location>
        <begin position="32"/>
        <end position="160"/>
    </location>
</feature>
<dbReference type="EMBL" id="DRUZ01000035">
    <property type="protein sequence ID" value="HHS01454.1"/>
    <property type="molecule type" value="Genomic_DNA"/>
</dbReference>
<reference evidence="2" key="1">
    <citation type="journal article" date="2020" name="mSystems">
        <title>Genome- and Community-Level Interaction Insights into Carbon Utilization and Element Cycling Functions of Hydrothermarchaeota in Hydrothermal Sediment.</title>
        <authorList>
            <person name="Zhou Z."/>
            <person name="Liu Y."/>
            <person name="Xu W."/>
            <person name="Pan J."/>
            <person name="Luo Z.H."/>
            <person name="Li M."/>
        </authorList>
    </citation>
    <scope>NUCLEOTIDE SEQUENCE [LARGE SCALE GENOMIC DNA]</scope>
    <source>
        <strain evidence="2">SpSt-102</strain>
    </source>
</reference>
<proteinExistence type="predicted"/>
<evidence type="ECO:0000259" key="1">
    <source>
        <dbReference type="Pfam" id="PF04892"/>
    </source>
</evidence>
<comment type="caution">
    <text evidence="2">The sequence shown here is derived from an EMBL/GenBank/DDBJ whole genome shotgun (WGS) entry which is preliminary data.</text>
</comment>
<organism evidence="2">
    <name type="scientific">Caldicellulosiruptor owensensis</name>
    <dbReference type="NCBI Taxonomy" id="55205"/>
    <lineage>
        <taxon>Bacteria</taxon>
        <taxon>Bacillati</taxon>
        <taxon>Bacillota</taxon>
        <taxon>Bacillota incertae sedis</taxon>
        <taxon>Caldicellulosiruptorales</taxon>
        <taxon>Caldicellulosiruptoraceae</taxon>
        <taxon>Caldicellulosiruptor</taxon>
    </lineage>
</organism>
<name>A0A7C5Z5N8_9FIRM</name>
<dbReference type="AlphaFoldDB" id="A0A7C5Z5N8"/>
<dbReference type="InterPro" id="IPR006976">
    <property type="entry name" value="VanZ-like"/>
</dbReference>
<dbReference type="Pfam" id="PF04892">
    <property type="entry name" value="VanZ"/>
    <property type="match status" value="1"/>
</dbReference>
<accession>A0A7C5Z5N8</accession>
<gene>
    <name evidence="2" type="ORF">ENL71_02825</name>
</gene>
<sequence length="179" mass="21022">MLICLENGLHKKFKIVRKGFLKVERLKYNIRWLLVVGWMCVIFYFSSQEGVVSHQRSFTIAFYIERIIEYVFARDIITDFNRKSFEFFVRKLAHVSEYFILSMLFYKSFYAKEKNYKKSAIKSFIFSFLYAVSDEIHQMFVAGRGPSPVDVGVDSIGMFLYLIPKLLKGKLKKGQGSVI</sequence>
<evidence type="ECO:0000313" key="2">
    <source>
        <dbReference type="EMBL" id="HHS01454.1"/>
    </source>
</evidence>